<keyword evidence="2" id="KW-1185">Reference proteome</keyword>
<reference evidence="1" key="1">
    <citation type="journal article" date="2023" name="Insect Mol. Biol.">
        <title>Genome sequencing provides insights into the evolution of gene families encoding plant cell wall-degrading enzymes in longhorned beetles.</title>
        <authorList>
            <person name="Shin N.R."/>
            <person name="Okamura Y."/>
            <person name="Kirsch R."/>
            <person name="Pauchet Y."/>
        </authorList>
    </citation>
    <scope>NUCLEOTIDE SEQUENCE</scope>
    <source>
        <strain evidence="1">RBIC_L_NR</strain>
    </source>
</reference>
<sequence length="289" mass="33597">MKGVTKTNNILSPDYDKSYCNEMDSKTLLMFDSEPGYYQVISPMLAPGHENELICWLKSFGLIKSEQICKKAIKSKNCSHMMRWKSTKDEDLYQWQCSGCLGRRSIRNESIFDGANCSFRNAIRILLAWCKGYDIETVANMLVKSPTKSSSSIPQKYWLEILPCFDMNNMEQILDQKRHILKTIETLVLPGSILITPFSSTLCSYDDFECLRTLYPTIVSTRDLARHDDGERTLSSNMETIWKSVLDVCEFAQFYNSSHIQQFIISHMWRSRYTEEAFELLLYELSFMQ</sequence>
<name>A0AAV8ZKW1_9CUCU</name>
<evidence type="ECO:0000313" key="2">
    <source>
        <dbReference type="Proteomes" id="UP001162156"/>
    </source>
</evidence>
<protein>
    <submittedName>
        <fullName evidence="1">Uncharacterized protein</fullName>
    </submittedName>
</protein>
<gene>
    <name evidence="1" type="ORF">NQ314_004809</name>
</gene>
<dbReference type="Proteomes" id="UP001162156">
    <property type="component" value="Unassembled WGS sequence"/>
</dbReference>
<dbReference type="EMBL" id="JANEYF010001344">
    <property type="protein sequence ID" value="KAJ8964514.1"/>
    <property type="molecule type" value="Genomic_DNA"/>
</dbReference>
<dbReference type="AlphaFoldDB" id="A0AAV8ZKW1"/>
<proteinExistence type="predicted"/>
<comment type="caution">
    <text evidence="1">The sequence shown here is derived from an EMBL/GenBank/DDBJ whole genome shotgun (WGS) entry which is preliminary data.</text>
</comment>
<organism evidence="1 2">
    <name type="scientific">Rhamnusium bicolor</name>
    <dbReference type="NCBI Taxonomy" id="1586634"/>
    <lineage>
        <taxon>Eukaryota</taxon>
        <taxon>Metazoa</taxon>
        <taxon>Ecdysozoa</taxon>
        <taxon>Arthropoda</taxon>
        <taxon>Hexapoda</taxon>
        <taxon>Insecta</taxon>
        <taxon>Pterygota</taxon>
        <taxon>Neoptera</taxon>
        <taxon>Endopterygota</taxon>
        <taxon>Coleoptera</taxon>
        <taxon>Polyphaga</taxon>
        <taxon>Cucujiformia</taxon>
        <taxon>Chrysomeloidea</taxon>
        <taxon>Cerambycidae</taxon>
        <taxon>Lepturinae</taxon>
        <taxon>Rhagiini</taxon>
        <taxon>Rhamnusium</taxon>
    </lineage>
</organism>
<evidence type="ECO:0000313" key="1">
    <source>
        <dbReference type="EMBL" id="KAJ8964514.1"/>
    </source>
</evidence>
<accession>A0AAV8ZKW1</accession>